<sequence>MDSGVEAGEGVVGGVSGKASEQAGLQAGAEGLDCVWIAAGVEEDGRDVCESLGDGMLVGGGGGVVDVASISETESRNTGSVVDEEGVDVGQCRGNCVHRGRGNVCCGHGWVVDMDGWWIWMGGGYGWWIRDFFQRWMIGYRRTDDGIQKIEYNRR</sequence>
<keyword evidence="2" id="KW-1185">Reference proteome</keyword>
<proteinExistence type="predicted"/>
<dbReference type="EMBL" id="LXFE01002989">
    <property type="protein sequence ID" value="OLL22643.1"/>
    <property type="molecule type" value="Genomic_DNA"/>
</dbReference>
<protein>
    <submittedName>
        <fullName evidence="1">Uncharacterized protein</fullName>
    </submittedName>
</protein>
<gene>
    <name evidence="1" type="ORF">NEOLI_004291</name>
</gene>
<organism evidence="1 2">
    <name type="scientific">Neolecta irregularis (strain DAH-3)</name>
    <dbReference type="NCBI Taxonomy" id="1198029"/>
    <lineage>
        <taxon>Eukaryota</taxon>
        <taxon>Fungi</taxon>
        <taxon>Dikarya</taxon>
        <taxon>Ascomycota</taxon>
        <taxon>Taphrinomycotina</taxon>
        <taxon>Neolectales</taxon>
        <taxon>Neolectaceae</taxon>
        <taxon>Neolecta</taxon>
    </lineage>
</organism>
<accession>A0A1U7LJ72</accession>
<dbReference type="AlphaFoldDB" id="A0A1U7LJ72"/>
<comment type="caution">
    <text evidence="1">The sequence shown here is derived from an EMBL/GenBank/DDBJ whole genome shotgun (WGS) entry which is preliminary data.</text>
</comment>
<evidence type="ECO:0000313" key="1">
    <source>
        <dbReference type="EMBL" id="OLL22643.1"/>
    </source>
</evidence>
<dbReference type="Proteomes" id="UP000186594">
    <property type="component" value="Unassembled WGS sequence"/>
</dbReference>
<evidence type="ECO:0000313" key="2">
    <source>
        <dbReference type="Proteomes" id="UP000186594"/>
    </source>
</evidence>
<reference evidence="1 2" key="1">
    <citation type="submission" date="2016-04" db="EMBL/GenBank/DDBJ databases">
        <title>Evolutionary innovation and constraint leading to complex multicellularity in the Ascomycota.</title>
        <authorList>
            <person name="Cisse O."/>
            <person name="Nguyen A."/>
            <person name="Hewitt D.A."/>
            <person name="Jedd G."/>
            <person name="Stajich J.E."/>
        </authorList>
    </citation>
    <scope>NUCLEOTIDE SEQUENCE [LARGE SCALE GENOMIC DNA]</scope>
    <source>
        <strain evidence="1 2">DAH-3</strain>
    </source>
</reference>
<name>A0A1U7LJ72_NEOID</name>